<evidence type="ECO:0000256" key="6">
    <source>
        <dbReference type="SAM" id="MobiDB-lite"/>
    </source>
</evidence>
<dbReference type="Proteomes" id="UP000053259">
    <property type="component" value="Unassembled WGS sequence"/>
</dbReference>
<dbReference type="PROSITE" id="PS50850">
    <property type="entry name" value="MFS"/>
    <property type="match status" value="1"/>
</dbReference>
<dbReference type="PANTHER" id="PTHR23502">
    <property type="entry name" value="MAJOR FACILITATOR SUPERFAMILY"/>
    <property type="match status" value="1"/>
</dbReference>
<feature type="transmembrane region" description="Helical" evidence="7">
    <location>
        <begin position="339"/>
        <end position="363"/>
    </location>
</feature>
<keyword evidence="5 7" id="KW-0472">Membrane</keyword>
<reference evidence="9 10" key="1">
    <citation type="submission" date="2015-01" db="EMBL/GenBank/DDBJ databases">
        <title>The Genome Sequence of Ochroconis gallopava CBS43764.</title>
        <authorList>
            <consortium name="The Broad Institute Genomics Platform"/>
            <person name="Cuomo C."/>
            <person name="de Hoog S."/>
            <person name="Gorbushina A."/>
            <person name="Stielow B."/>
            <person name="Teixiera M."/>
            <person name="Abouelleil A."/>
            <person name="Chapman S.B."/>
            <person name="Priest M."/>
            <person name="Young S.K."/>
            <person name="Wortman J."/>
            <person name="Nusbaum C."/>
            <person name="Birren B."/>
        </authorList>
    </citation>
    <scope>NUCLEOTIDE SEQUENCE [LARGE SCALE GENOMIC DNA]</scope>
    <source>
        <strain evidence="9 10">CBS 43764</strain>
    </source>
</reference>
<evidence type="ECO:0000259" key="8">
    <source>
        <dbReference type="PROSITE" id="PS50850"/>
    </source>
</evidence>
<dbReference type="VEuPathDB" id="FungiDB:PV09_09081"/>
<dbReference type="InParanoid" id="A0A0D1ZXN0"/>
<dbReference type="InterPro" id="IPR036259">
    <property type="entry name" value="MFS_trans_sf"/>
</dbReference>
<feature type="transmembrane region" description="Helical" evidence="7">
    <location>
        <begin position="294"/>
        <end position="319"/>
    </location>
</feature>
<keyword evidence="10" id="KW-1185">Reference proteome</keyword>
<feature type="transmembrane region" description="Helical" evidence="7">
    <location>
        <begin position="162"/>
        <end position="184"/>
    </location>
</feature>
<dbReference type="HOGENOM" id="CLU_008455_1_1_1"/>
<keyword evidence="4 7" id="KW-1133">Transmembrane helix</keyword>
<feature type="transmembrane region" description="Helical" evidence="7">
    <location>
        <begin position="196"/>
        <end position="219"/>
    </location>
</feature>
<gene>
    <name evidence="9" type="ORF">PV09_09081</name>
</gene>
<dbReference type="OrthoDB" id="5296287at2759"/>
<dbReference type="CDD" id="cd17323">
    <property type="entry name" value="MFS_Tpo1_MDR_like"/>
    <property type="match status" value="1"/>
</dbReference>
<feature type="transmembrane region" description="Helical" evidence="7">
    <location>
        <begin position="383"/>
        <end position="402"/>
    </location>
</feature>
<evidence type="ECO:0000313" key="9">
    <source>
        <dbReference type="EMBL" id="KIV99217.1"/>
    </source>
</evidence>
<dbReference type="EMBL" id="KN847581">
    <property type="protein sequence ID" value="KIV99217.1"/>
    <property type="molecule type" value="Genomic_DNA"/>
</dbReference>
<feature type="transmembrane region" description="Helical" evidence="7">
    <location>
        <begin position="140"/>
        <end position="156"/>
    </location>
</feature>
<keyword evidence="3 7" id="KW-0812">Transmembrane</keyword>
<comment type="similarity">
    <text evidence="2">Belongs to the major facilitator superfamily.</text>
</comment>
<protein>
    <recommendedName>
        <fullName evidence="8">Major facilitator superfamily (MFS) profile domain-containing protein</fullName>
    </recommendedName>
</protein>
<name>A0A0D1ZXN0_9PEZI</name>
<dbReference type="STRING" id="253628.A0A0D1ZXN0"/>
<dbReference type="SUPFAM" id="SSF103473">
    <property type="entry name" value="MFS general substrate transporter"/>
    <property type="match status" value="1"/>
</dbReference>
<dbReference type="Pfam" id="PF07690">
    <property type="entry name" value="MFS_1"/>
    <property type="match status" value="1"/>
</dbReference>
<feature type="transmembrane region" description="Helical" evidence="7">
    <location>
        <begin position="109"/>
        <end position="128"/>
    </location>
</feature>
<dbReference type="GeneID" id="27317054"/>
<evidence type="ECO:0000256" key="4">
    <source>
        <dbReference type="ARBA" id="ARBA00022989"/>
    </source>
</evidence>
<evidence type="ECO:0000256" key="3">
    <source>
        <dbReference type="ARBA" id="ARBA00022692"/>
    </source>
</evidence>
<feature type="region of interest" description="Disordered" evidence="6">
    <location>
        <begin position="1"/>
        <end position="41"/>
    </location>
</feature>
<organism evidence="9 10">
    <name type="scientific">Verruconis gallopava</name>
    <dbReference type="NCBI Taxonomy" id="253628"/>
    <lineage>
        <taxon>Eukaryota</taxon>
        <taxon>Fungi</taxon>
        <taxon>Dikarya</taxon>
        <taxon>Ascomycota</taxon>
        <taxon>Pezizomycotina</taxon>
        <taxon>Dothideomycetes</taxon>
        <taxon>Pleosporomycetidae</taxon>
        <taxon>Venturiales</taxon>
        <taxon>Sympoventuriaceae</taxon>
        <taxon>Verruconis</taxon>
    </lineage>
</organism>
<dbReference type="Gene3D" id="1.20.1250.20">
    <property type="entry name" value="MFS general substrate transporter like domains"/>
    <property type="match status" value="1"/>
</dbReference>
<feature type="transmembrane region" description="Helical" evidence="7">
    <location>
        <begin position="408"/>
        <end position="429"/>
    </location>
</feature>
<dbReference type="InterPro" id="IPR011701">
    <property type="entry name" value="MFS"/>
</dbReference>
<proteinExistence type="inferred from homology"/>
<dbReference type="GO" id="GO:0022857">
    <property type="term" value="F:transmembrane transporter activity"/>
    <property type="evidence" value="ECO:0007669"/>
    <property type="project" value="InterPro"/>
</dbReference>
<sequence length="451" mass="49202">MKEDDKPENISSSGLEIERASTLGFQSGDGIETTKMENDDAEVDPNIVTWDGPDDPDNPVNWPALKRWTLITLVSSVTLVAGLSSSIFAPGVPALMKEFHSTNEILGSFVVTIYVLGLATGPVFFAPLSELYGRLPIQHIGNVGFLIWTVACALATDLNMLIVFRLVQGIFAAVPLTNGGGVIADTVRQEERGFALAMFTFGLLAGPVIGPVCGGFLTAATSWRWSFWLCAILLALPTVLTVPIWRETYPPIILGRKAARLREETGNDALRTDFDNGLAPWPYFKRGINRAMKFLFLFPVVTSVSVYMGLMYSYFYLLITTITPTFEDVYHFKTSVVGLAYLGLGSGYFFGPLVFALVSDPLLKRKAAKEATSGGEMKPEYRLPLAVVGGISVPIAFLWYGWSAQAKTHWIVPIIGPAFLGFGNSLIFMSTQAYLVDAYTVGDDMIQTLVG</sequence>
<evidence type="ECO:0000256" key="2">
    <source>
        <dbReference type="ARBA" id="ARBA00008335"/>
    </source>
</evidence>
<dbReference type="AlphaFoldDB" id="A0A0D1ZXN0"/>
<evidence type="ECO:0000256" key="1">
    <source>
        <dbReference type="ARBA" id="ARBA00004141"/>
    </source>
</evidence>
<dbReference type="PANTHER" id="PTHR23502:SF68">
    <property type="entry name" value="MULTIDRUG TRANSPORTER, PUTATIVE (AFU_ORTHOLOGUE AFUA_3G01120)-RELATED"/>
    <property type="match status" value="1"/>
</dbReference>
<dbReference type="InterPro" id="IPR020846">
    <property type="entry name" value="MFS_dom"/>
</dbReference>
<accession>A0A0D1ZXN0</accession>
<dbReference type="RefSeq" id="XP_016209087.1">
    <property type="nucleotide sequence ID" value="XM_016363073.1"/>
</dbReference>
<feature type="transmembrane region" description="Helical" evidence="7">
    <location>
        <begin position="225"/>
        <end position="245"/>
    </location>
</feature>
<evidence type="ECO:0000313" key="10">
    <source>
        <dbReference type="Proteomes" id="UP000053259"/>
    </source>
</evidence>
<dbReference type="GO" id="GO:0016020">
    <property type="term" value="C:membrane"/>
    <property type="evidence" value="ECO:0007669"/>
    <property type="project" value="UniProtKB-SubCell"/>
</dbReference>
<evidence type="ECO:0000256" key="5">
    <source>
        <dbReference type="ARBA" id="ARBA00023136"/>
    </source>
</evidence>
<evidence type="ECO:0000256" key="7">
    <source>
        <dbReference type="SAM" id="Phobius"/>
    </source>
</evidence>
<feature type="transmembrane region" description="Helical" evidence="7">
    <location>
        <begin position="68"/>
        <end position="89"/>
    </location>
</feature>
<feature type="domain" description="Major facilitator superfamily (MFS) profile" evidence="8">
    <location>
        <begin position="70"/>
        <end position="451"/>
    </location>
</feature>
<comment type="subcellular location">
    <subcellularLocation>
        <location evidence="1">Membrane</location>
        <topology evidence="1">Multi-pass membrane protein</topology>
    </subcellularLocation>
</comment>